<gene>
    <name evidence="1" type="ORF">B5M09_007033</name>
</gene>
<keyword evidence="2" id="KW-1185">Reference proteome</keyword>
<feature type="non-terminal residue" evidence="1">
    <location>
        <position position="1"/>
    </location>
</feature>
<organism evidence="1 2">
    <name type="scientific">Aphanomyces astaci</name>
    <name type="common">Crayfish plague agent</name>
    <dbReference type="NCBI Taxonomy" id="112090"/>
    <lineage>
        <taxon>Eukaryota</taxon>
        <taxon>Sar</taxon>
        <taxon>Stramenopiles</taxon>
        <taxon>Oomycota</taxon>
        <taxon>Saprolegniomycetes</taxon>
        <taxon>Saprolegniales</taxon>
        <taxon>Verrucalvaceae</taxon>
        <taxon>Aphanomyces</taxon>
    </lineage>
</organism>
<accession>A0A425DF13</accession>
<evidence type="ECO:0000313" key="2">
    <source>
        <dbReference type="Proteomes" id="UP000284702"/>
    </source>
</evidence>
<proteinExistence type="predicted"/>
<name>A0A425DF13_APHAT</name>
<dbReference type="AlphaFoldDB" id="A0A425DF13"/>
<protein>
    <submittedName>
        <fullName evidence="1">Uncharacterized protein</fullName>
    </submittedName>
</protein>
<sequence length="84" mass="8803">GDTSKAGEFNYGLYENDPVRPWSAYNQDYSDALLKFKGTGTIDCVKIDAPGNDTTTTTTAAPSVVVPTSTTAPVSTAALTTKKP</sequence>
<reference evidence="1" key="1">
    <citation type="submission" date="2018-07" db="EMBL/GenBank/DDBJ databases">
        <title>Annotation of Aphanomyces astaci genome assembly.</title>
        <authorList>
            <person name="Studholme D.J."/>
        </authorList>
    </citation>
    <scope>NUCLEOTIDE SEQUENCE [LARGE SCALE GENOMIC DNA]</scope>
    <source>
        <strain evidence="1">Pc</strain>
    </source>
</reference>
<dbReference type="EMBL" id="MZMZ02001944">
    <property type="protein sequence ID" value="RQM27881.1"/>
    <property type="molecule type" value="Genomic_DNA"/>
</dbReference>
<comment type="caution">
    <text evidence="1">The sequence shown here is derived from an EMBL/GenBank/DDBJ whole genome shotgun (WGS) entry which is preliminary data.</text>
</comment>
<evidence type="ECO:0000313" key="1">
    <source>
        <dbReference type="EMBL" id="RQM27881.1"/>
    </source>
</evidence>
<dbReference type="Proteomes" id="UP000284702">
    <property type="component" value="Unassembled WGS sequence"/>
</dbReference>